<keyword evidence="1" id="KW-0472">Membrane</keyword>
<sequence>MSRRRRQRQRRMAYINFAIIALLIAGGVAAFQFLKPVPYDEQTLCLLSDELPPHTAIILDKTDEYDESQADLIADLIRRSRDRLEVGERLSMFELDAEGQFDPRGEFSLCNPGRGGQVNPLFRNPRMIEERYATLFETPMDAVIDDLVVPKEAPSSPILEAMARLGQTENFSPDAPARRIVIVSDMLQNSDLFSAYGGGGTLPANMPRARDVAEAVERRYGRSLSGVDLEIRLIPRGRYTDMQRGALKEYWNEVFSELGLQADWRDL</sequence>
<feature type="transmembrane region" description="Helical" evidence="1">
    <location>
        <begin position="12"/>
        <end position="34"/>
    </location>
</feature>
<keyword evidence="1" id="KW-0812">Transmembrane</keyword>
<accession>A0A160U2M5</accession>
<dbReference type="AlphaFoldDB" id="A0A160U2M5"/>
<name>A0A160U2M5_9ZZZZ</name>
<organism evidence="2">
    <name type="scientific">hydrothermal vent metagenome</name>
    <dbReference type="NCBI Taxonomy" id="652676"/>
    <lineage>
        <taxon>unclassified sequences</taxon>
        <taxon>metagenomes</taxon>
        <taxon>ecological metagenomes</taxon>
    </lineage>
</organism>
<proteinExistence type="predicted"/>
<keyword evidence="1" id="KW-1133">Transmembrane helix</keyword>
<gene>
    <name evidence="2" type="ORF">MGWOODY_Hyp1588</name>
</gene>
<evidence type="ECO:0000313" key="2">
    <source>
        <dbReference type="EMBL" id="CUS57034.1"/>
    </source>
</evidence>
<dbReference type="EMBL" id="CZQD01000035">
    <property type="protein sequence ID" value="CUS57034.1"/>
    <property type="molecule type" value="Genomic_DNA"/>
</dbReference>
<evidence type="ECO:0000256" key="1">
    <source>
        <dbReference type="SAM" id="Phobius"/>
    </source>
</evidence>
<reference evidence="2" key="1">
    <citation type="submission" date="2015-10" db="EMBL/GenBank/DDBJ databases">
        <authorList>
            <person name="Gilbert D.G."/>
        </authorList>
    </citation>
    <scope>NUCLEOTIDE SEQUENCE</scope>
</reference>
<protein>
    <submittedName>
        <fullName evidence="2">Uncharacterized protein</fullName>
    </submittedName>
</protein>